<dbReference type="RefSeq" id="WP_317137573.1">
    <property type="nucleotide sequence ID" value="NZ_CP043875.1"/>
</dbReference>
<evidence type="ECO:0000313" key="2">
    <source>
        <dbReference type="Proteomes" id="UP001301797"/>
    </source>
</evidence>
<sequence length="323" mass="37799">METVVFQTDDDLQSCIDDSENAEGIIKYFIRSFVKRPGQHLLELGSTGTGKTNFLFWLVDMFREHAPNEAIVWFDIGKAQYNPKTNESGNEILTLLYYFGAVRIITMTGCDVRIVSEREYDVEYVHVDNPEMIWKYCKPDRLNIVSFDPFILNDVIHASVLAKVFERLIWLANRGWLWRPMAIFYDEFHNVCPSQGHGIYEDRKAAAIQKKTNNQFKKNLQKLRSTGVRFVASTHQWTQLYKSVRLSFEWLVPRRRTLFTGDAPDLARFNPRWKKMKTYQAYLVIPEGDHLGPFRCLFYKIPPDLGSVEYDGIYAHTEKDKLK</sequence>
<protein>
    <submittedName>
        <fullName evidence="1">Uncharacterized protein</fullName>
    </submittedName>
</protein>
<keyword evidence="2" id="KW-1185">Reference proteome</keyword>
<dbReference type="EMBL" id="CP043875">
    <property type="protein sequence ID" value="WOF15999.1"/>
    <property type="molecule type" value="Genomic_DNA"/>
</dbReference>
<dbReference type="Gene3D" id="3.40.50.300">
    <property type="entry name" value="P-loop containing nucleotide triphosphate hydrolases"/>
    <property type="match status" value="1"/>
</dbReference>
<dbReference type="InterPro" id="IPR027417">
    <property type="entry name" value="P-loop_NTPase"/>
</dbReference>
<accession>A0AA97FBP6</accession>
<dbReference type="GeneID" id="85229391"/>
<evidence type="ECO:0000313" key="1">
    <source>
        <dbReference type="EMBL" id="WOF15999.1"/>
    </source>
</evidence>
<gene>
    <name evidence="1" type="ORF">F1737_04415</name>
</gene>
<proteinExistence type="predicted"/>
<dbReference type="Proteomes" id="UP001301797">
    <property type="component" value="Chromosome"/>
</dbReference>
<reference evidence="1 2" key="1">
    <citation type="submission" date="2019-09" db="EMBL/GenBank/DDBJ databases">
        <title>The complete genome of Methanoplanus sp. FWC-SCC4.</title>
        <authorList>
            <person name="Chen S.-C."/>
            <person name="Zhou Y.-Z."/>
            <person name="Lai M.-C."/>
        </authorList>
    </citation>
    <scope>NUCLEOTIDE SEQUENCE [LARGE SCALE GENOMIC DNA]</scope>
    <source>
        <strain evidence="1 2">FWC-SCC4</strain>
    </source>
</reference>
<name>A0AA97FBP6_9EURY</name>
<dbReference type="AlphaFoldDB" id="A0AA97FBP6"/>
<organism evidence="1 2">
    <name type="scientific">Methanochimaera problematica</name>
    <dbReference type="NCBI Taxonomy" id="2609417"/>
    <lineage>
        <taxon>Archaea</taxon>
        <taxon>Methanobacteriati</taxon>
        <taxon>Methanobacteriota</taxon>
        <taxon>Stenosarchaea group</taxon>
        <taxon>Methanomicrobia</taxon>
        <taxon>Methanomicrobiales</taxon>
        <taxon>Methanomicrobiaceae</taxon>
        <taxon>Methanochimaera</taxon>
    </lineage>
</organism>
<dbReference type="KEGG" id="mefw:F1737_04415"/>
<dbReference type="SUPFAM" id="SSF52540">
    <property type="entry name" value="P-loop containing nucleoside triphosphate hydrolases"/>
    <property type="match status" value="1"/>
</dbReference>